<keyword evidence="2" id="KW-1185">Reference proteome</keyword>
<dbReference type="AlphaFoldDB" id="A0A9J6AHY2"/>
<evidence type="ECO:0000313" key="1">
    <source>
        <dbReference type="EMBL" id="KAG5624192.1"/>
    </source>
</evidence>
<evidence type="ECO:0000313" key="2">
    <source>
        <dbReference type="Proteomes" id="UP000824120"/>
    </source>
</evidence>
<protein>
    <submittedName>
        <fullName evidence="1">Uncharacterized protein</fullName>
    </submittedName>
</protein>
<dbReference type="Proteomes" id="UP000824120">
    <property type="component" value="Chromosome 2"/>
</dbReference>
<reference evidence="1 2" key="1">
    <citation type="submission" date="2020-09" db="EMBL/GenBank/DDBJ databases">
        <title>De no assembly of potato wild relative species, Solanum commersonii.</title>
        <authorList>
            <person name="Cho K."/>
        </authorList>
    </citation>
    <scope>NUCLEOTIDE SEQUENCE [LARGE SCALE GENOMIC DNA]</scope>
    <source>
        <strain evidence="1">LZ3.2</strain>
        <tissue evidence="1">Leaf</tissue>
    </source>
</reference>
<organism evidence="1 2">
    <name type="scientific">Solanum commersonii</name>
    <name type="common">Commerson's wild potato</name>
    <name type="synonym">Commerson's nightshade</name>
    <dbReference type="NCBI Taxonomy" id="4109"/>
    <lineage>
        <taxon>Eukaryota</taxon>
        <taxon>Viridiplantae</taxon>
        <taxon>Streptophyta</taxon>
        <taxon>Embryophyta</taxon>
        <taxon>Tracheophyta</taxon>
        <taxon>Spermatophyta</taxon>
        <taxon>Magnoliopsida</taxon>
        <taxon>eudicotyledons</taxon>
        <taxon>Gunneridae</taxon>
        <taxon>Pentapetalae</taxon>
        <taxon>asterids</taxon>
        <taxon>lamiids</taxon>
        <taxon>Solanales</taxon>
        <taxon>Solanaceae</taxon>
        <taxon>Solanoideae</taxon>
        <taxon>Solaneae</taxon>
        <taxon>Solanum</taxon>
    </lineage>
</organism>
<proteinExistence type="predicted"/>
<comment type="caution">
    <text evidence="1">The sequence shown here is derived from an EMBL/GenBank/DDBJ whole genome shotgun (WGS) entry which is preliminary data.</text>
</comment>
<name>A0A9J6AHY2_SOLCO</name>
<dbReference type="OrthoDB" id="24683at2759"/>
<dbReference type="EMBL" id="JACXVP010000002">
    <property type="protein sequence ID" value="KAG5624192.1"/>
    <property type="molecule type" value="Genomic_DNA"/>
</dbReference>
<accession>A0A9J6AHY2</accession>
<gene>
    <name evidence="1" type="ORF">H5410_009410</name>
</gene>
<sequence>MKKSRNQARGKITVWYHRRYTALTEEATRNQSFRQWRRRKIDSPSKRGNCSNPDKSDIRICAHIVCFGVFILGQTLVVYHEGSETEMVWACEEEVHKRPGEEVREARCWGYVEV</sequence>